<feature type="domain" description="Calcineurin-like phosphoesterase" evidence="4">
    <location>
        <begin position="152"/>
        <end position="318"/>
    </location>
</feature>
<gene>
    <name evidence="5" type="ORF">FOZ74_07180</name>
</gene>
<dbReference type="SUPFAM" id="SSF56300">
    <property type="entry name" value="Metallo-dependent phosphatases"/>
    <property type="match status" value="1"/>
</dbReference>
<dbReference type="RefSeq" id="WP_146912417.1">
    <property type="nucleotide sequence ID" value="NZ_CP042344.1"/>
</dbReference>
<keyword evidence="3" id="KW-1133">Transmembrane helix</keyword>
<dbReference type="GO" id="GO:0008758">
    <property type="term" value="F:UDP-2,3-diacylglucosamine hydrolase activity"/>
    <property type="evidence" value="ECO:0007669"/>
    <property type="project" value="TreeGrafter"/>
</dbReference>
<sequence>MALVVISVMGLAWLYVVLRGVRLLPLGKGGKLALSLALLPLAEYYLLVMLVGGNLADVEAPRPLLVALGWAFGSFLLLALLLLARDLLAAVFGVLSRSLARALWRSGALTQALVASALLLGAWGSWQGLKLPEIKRVDITVPGLGAAFDGYRIAQLSDLHATRLLPADWQRAVVQKTNALRADLIVITGDLQDGAPAARAADVAPFAGLHAPDGVLAVPGNHEYYVDYAGWMAAFKALGLNMLENRHVVLERAGAQLVVAGLTDPQAAAFGQAPPDLSAALAGAPRGAPVLVLAHRPGGAPEHARAGASLQLSGHTHGGQILGVNLLTRWANRGFLAGLYQVGRMPLYVSRGTGLWHGLVLRLGAPSEITEVVLHAPR</sequence>
<dbReference type="GO" id="GO:0046872">
    <property type="term" value="F:metal ion binding"/>
    <property type="evidence" value="ECO:0007669"/>
    <property type="project" value="UniProtKB-KW"/>
</dbReference>
<dbReference type="Gene3D" id="3.60.21.10">
    <property type="match status" value="1"/>
</dbReference>
<keyword evidence="1" id="KW-0479">Metal-binding</keyword>
<dbReference type="InterPro" id="IPR004843">
    <property type="entry name" value="Calcineurin-like_PHP"/>
</dbReference>
<keyword evidence="3" id="KW-0812">Transmembrane</keyword>
<evidence type="ECO:0000313" key="6">
    <source>
        <dbReference type="Proteomes" id="UP000321199"/>
    </source>
</evidence>
<keyword evidence="2" id="KW-0378">Hydrolase</keyword>
<feature type="transmembrane region" description="Helical" evidence="3">
    <location>
        <begin position="64"/>
        <end position="84"/>
    </location>
</feature>
<protein>
    <submittedName>
        <fullName evidence="5">Metallophosphoesterase</fullName>
    </submittedName>
</protein>
<feature type="transmembrane region" description="Helical" evidence="3">
    <location>
        <begin position="104"/>
        <end position="126"/>
    </location>
</feature>
<dbReference type="Pfam" id="PF00149">
    <property type="entry name" value="Metallophos"/>
    <property type="match status" value="1"/>
</dbReference>
<dbReference type="Proteomes" id="UP000321199">
    <property type="component" value="Chromosome"/>
</dbReference>
<evidence type="ECO:0000256" key="1">
    <source>
        <dbReference type="ARBA" id="ARBA00022723"/>
    </source>
</evidence>
<reference evidence="5 6" key="1">
    <citation type="submission" date="2019-07" db="EMBL/GenBank/DDBJ databases">
        <title>Complete genome sequence of Comamonas sp. NLF 7-7 isolated from livestock.</title>
        <authorList>
            <person name="Kim D.H."/>
            <person name="Kim J.G."/>
        </authorList>
    </citation>
    <scope>NUCLEOTIDE SEQUENCE [LARGE SCALE GENOMIC DNA]</scope>
    <source>
        <strain evidence="5 6">NLF 7-7</strain>
    </source>
</reference>
<keyword evidence="6" id="KW-1185">Reference proteome</keyword>
<dbReference type="AlphaFoldDB" id="A0A5B8RVW2"/>
<dbReference type="GO" id="GO:0009245">
    <property type="term" value="P:lipid A biosynthetic process"/>
    <property type="evidence" value="ECO:0007669"/>
    <property type="project" value="TreeGrafter"/>
</dbReference>
<evidence type="ECO:0000256" key="3">
    <source>
        <dbReference type="SAM" id="Phobius"/>
    </source>
</evidence>
<dbReference type="OrthoDB" id="9780884at2"/>
<dbReference type="PANTHER" id="PTHR31302">
    <property type="entry name" value="TRANSMEMBRANE PROTEIN WITH METALLOPHOSPHOESTERASE DOMAIN-RELATED"/>
    <property type="match status" value="1"/>
</dbReference>
<dbReference type="EMBL" id="CP042344">
    <property type="protein sequence ID" value="QEA12824.1"/>
    <property type="molecule type" value="Genomic_DNA"/>
</dbReference>
<organism evidence="5 6">
    <name type="scientific">Comamonas flocculans</name>
    <dbReference type="NCBI Taxonomy" id="2597701"/>
    <lineage>
        <taxon>Bacteria</taxon>
        <taxon>Pseudomonadati</taxon>
        <taxon>Pseudomonadota</taxon>
        <taxon>Betaproteobacteria</taxon>
        <taxon>Burkholderiales</taxon>
        <taxon>Comamonadaceae</taxon>
        <taxon>Comamonas</taxon>
    </lineage>
</organism>
<dbReference type="CDD" id="cd07385">
    <property type="entry name" value="MPP_YkuE_C"/>
    <property type="match status" value="1"/>
</dbReference>
<evidence type="ECO:0000259" key="4">
    <source>
        <dbReference type="Pfam" id="PF00149"/>
    </source>
</evidence>
<feature type="transmembrane region" description="Helical" evidence="3">
    <location>
        <begin position="33"/>
        <end position="52"/>
    </location>
</feature>
<dbReference type="PANTHER" id="PTHR31302:SF31">
    <property type="entry name" value="PHOSPHODIESTERASE YAEI"/>
    <property type="match status" value="1"/>
</dbReference>
<dbReference type="GO" id="GO:0016020">
    <property type="term" value="C:membrane"/>
    <property type="evidence" value="ECO:0007669"/>
    <property type="project" value="GOC"/>
</dbReference>
<evidence type="ECO:0000256" key="2">
    <source>
        <dbReference type="ARBA" id="ARBA00022801"/>
    </source>
</evidence>
<dbReference type="InterPro" id="IPR029052">
    <property type="entry name" value="Metallo-depent_PP-like"/>
</dbReference>
<dbReference type="KEGG" id="cof:FOZ74_07180"/>
<dbReference type="InterPro" id="IPR051158">
    <property type="entry name" value="Metallophosphoesterase_sf"/>
</dbReference>
<proteinExistence type="predicted"/>
<accession>A0A5B8RVW2</accession>
<keyword evidence="3" id="KW-0472">Membrane</keyword>
<name>A0A5B8RVW2_9BURK</name>
<evidence type="ECO:0000313" key="5">
    <source>
        <dbReference type="EMBL" id="QEA12824.1"/>
    </source>
</evidence>